<keyword evidence="2" id="KW-0719">Serine esterase</keyword>
<feature type="region of interest" description="Disordered" evidence="5">
    <location>
        <begin position="1"/>
        <end position="209"/>
    </location>
</feature>
<accession>A0AAQ4EQW8</accession>
<dbReference type="InterPro" id="IPR002018">
    <property type="entry name" value="CarbesteraseB"/>
</dbReference>
<sequence length="812" mass="87232">MSDSVRADKGEALTSTEATRQDAADATEASTSKSPSAMRSPSLHRSSSRASHRRSRRRNKDHASTAASPTQRTTSGSSSSQTPHDEAKQKRASKAPSVEEPPPKSGERSVPAEQATPHARGPAEGTAGRQQLDSTAPADRTRTSEAASLAPLPPVPPDRAEQESSAVPLQPAPPREPAAIRSEQQDSPGTSPLAQKGVSPSSPALMDALSAASDPSPLVHSFWSMFSSNEYQMSIIGKRGEYLVCMTCGVFTAALILVSFLLAAHLTSQPDYVFVLGPFGAVRGIAITSEGGRRVQAFYGVPFAKEPVGALRFARPQPSEPGDSDVSHKRKTACPQPRLGNIGLGARWITDEDCLRLNIWVPMGCVPPGTPRCGNKTVLVFLTGGLFQQGDAGDASADGSLLASLGDVAVVTVTYRLGALGFLCASDERDAGNMGLYDQLEAMAWVRNYIAYFGGNESEIAVVGHGSGAVSLGYHMLNANSGWAHFINRFIVMSNSPYNSALCGTLGQKRTFFFLHQSENFSLRRQIDSRAEATNKTASLSRELGCGDLTDDPTVALDCLRDVNVTALLGASSPMGDHSSSLFFPVHGSDLVPVRPSLLSHFVSVREKKVLIGYTASAGAYHAALLAYTQSGYVFETSVTKYAADMLRWLGVPDAEQVVAVYGDPTPEADVAWLRRVFGGVLNVCPVHYFAEHLAREGNNAVYSYVVNRTLSDGRRDQGGNEPLTHIEDLEFLFGLPRSYSSASEDDAAYSRSLIAIWTEFAKTGRLPTVQGQQWPTFDPQDRETVVLSGPEPVLLTDIWKNECDALRKHLM</sequence>
<evidence type="ECO:0000313" key="9">
    <source>
        <dbReference type="Proteomes" id="UP001321473"/>
    </source>
</evidence>
<dbReference type="GO" id="GO:0003990">
    <property type="term" value="F:acetylcholinesterase activity"/>
    <property type="evidence" value="ECO:0007669"/>
    <property type="project" value="TreeGrafter"/>
</dbReference>
<dbReference type="AlphaFoldDB" id="A0AAQ4EQW8"/>
<proteinExistence type="inferred from homology"/>
<evidence type="ECO:0000256" key="3">
    <source>
        <dbReference type="ARBA" id="ARBA00022801"/>
    </source>
</evidence>
<evidence type="ECO:0000256" key="1">
    <source>
        <dbReference type="ARBA" id="ARBA00005964"/>
    </source>
</evidence>
<comment type="similarity">
    <text evidence="1">Belongs to the type-B carboxylesterase/lipase family.</text>
</comment>
<dbReference type="Proteomes" id="UP001321473">
    <property type="component" value="Unassembled WGS sequence"/>
</dbReference>
<dbReference type="InterPro" id="IPR050654">
    <property type="entry name" value="AChE-related_enzymes"/>
</dbReference>
<dbReference type="GO" id="GO:0005886">
    <property type="term" value="C:plasma membrane"/>
    <property type="evidence" value="ECO:0007669"/>
    <property type="project" value="TreeGrafter"/>
</dbReference>
<dbReference type="GO" id="GO:0006581">
    <property type="term" value="P:acetylcholine catabolic process"/>
    <property type="evidence" value="ECO:0007669"/>
    <property type="project" value="TreeGrafter"/>
</dbReference>
<dbReference type="SUPFAM" id="SSF53474">
    <property type="entry name" value="alpha/beta-Hydrolases"/>
    <property type="match status" value="1"/>
</dbReference>
<dbReference type="Gene3D" id="3.40.50.1820">
    <property type="entry name" value="alpha/beta hydrolase"/>
    <property type="match status" value="1"/>
</dbReference>
<evidence type="ECO:0000313" key="8">
    <source>
        <dbReference type="EMBL" id="KAK8777176.1"/>
    </source>
</evidence>
<name>A0AAQ4EQW8_AMBAM</name>
<dbReference type="InterPro" id="IPR029058">
    <property type="entry name" value="AB_hydrolase_fold"/>
</dbReference>
<feature type="compositionally biased region" description="Low complexity" evidence="5">
    <location>
        <begin position="68"/>
        <end position="82"/>
    </location>
</feature>
<protein>
    <recommendedName>
        <fullName evidence="7">Carboxylesterase type B domain-containing protein</fullName>
    </recommendedName>
</protein>
<keyword evidence="3" id="KW-0378">Hydrolase</keyword>
<feature type="transmembrane region" description="Helical" evidence="6">
    <location>
        <begin position="242"/>
        <end position="266"/>
    </location>
</feature>
<keyword evidence="6" id="KW-0472">Membrane</keyword>
<evidence type="ECO:0000259" key="7">
    <source>
        <dbReference type="Pfam" id="PF00135"/>
    </source>
</evidence>
<feature type="compositionally biased region" description="Low complexity" evidence="5">
    <location>
        <begin position="36"/>
        <end position="45"/>
    </location>
</feature>
<dbReference type="EMBL" id="JARKHS020012138">
    <property type="protein sequence ID" value="KAK8777176.1"/>
    <property type="molecule type" value="Genomic_DNA"/>
</dbReference>
<gene>
    <name evidence="8" type="ORF">V5799_029479</name>
</gene>
<feature type="compositionally biased region" description="Polar residues" evidence="5">
    <location>
        <begin position="185"/>
        <end position="202"/>
    </location>
</feature>
<dbReference type="PANTHER" id="PTHR43918">
    <property type="entry name" value="ACETYLCHOLINESTERASE"/>
    <property type="match status" value="1"/>
</dbReference>
<feature type="compositionally biased region" description="Basic residues" evidence="5">
    <location>
        <begin position="46"/>
        <end position="60"/>
    </location>
</feature>
<feature type="domain" description="Carboxylesterase type B" evidence="7">
    <location>
        <begin position="278"/>
        <end position="786"/>
    </location>
</feature>
<evidence type="ECO:0000256" key="2">
    <source>
        <dbReference type="ARBA" id="ARBA00022487"/>
    </source>
</evidence>
<keyword evidence="4" id="KW-0325">Glycoprotein</keyword>
<evidence type="ECO:0000256" key="4">
    <source>
        <dbReference type="ARBA" id="ARBA00023180"/>
    </source>
</evidence>
<keyword evidence="9" id="KW-1185">Reference proteome</keyword>
<dbReference type="GO" id="GO:0019695">
    <property type="term" value="P:choline metabolic process"/>
    <property type="evidence" value="ECO:0007669"/>
    <property type="project" value="TreeGrafter"/>
</dbReference>
<evidence type="ECO:0000256" key="5">
    <source>
        <dbReference type="SAM" id="MobiDB-lite"/>
    </source>
</evidence>
<comment type="caution">
    <text evidence="8">The sequence shown here is derived from an EMBL/GenBank/DDBJ whole genome shotgun (WGS) entry which is preliminary data.</text>
</comment>
<organism evidence="8 9">
    <name type="scientific">Amblyomma americanum</name>
    <name type="common">Lone star tick</name>
    <dbReference type="NCBI Taxonomy" id="6943"/>
    <lineage>
        <taxon>Eukaryota</taxon>
        <taxon>Metazoa</taxon>
        <taxon>Ecdysozoa</taxon>
        <taxon>Arthropoda</taxon>
        <taxon>Chelicerata</taxon>
        <taxon>Arachnida</taxon>
        <taxon>Acari</taxon>
        <taxon>Parasitiformes</taxon>
        <taxon>Ixodida</taxon>
        <taxon>Ixodoidea</taxon>
        <taxon>Ixodidae</taxon>
        <taxon>Amblyomminae</taxon>
        <taxon>Amblyomma</taxon>
    </lineage>
</organism>
<dbReference type="PANTHER" id="PTHR43918:SF4">
    <property type="entry name" value="CARBOXYLIC ESTER HYDROLASE"/>
    <property type="match status" value="1"/>
</dbReference>
<reference evidence="8 9" key="1">
    <citation type="journal article" date="2023" name="Arcadia Sci">
        <title>De novo assembly of a long-read Amblyomma americanum tick genome.</title>
        <authorList>
            <person name="Chou S."/>
            <person name="Poskanzer K.E."/>
            <person name="Rollins M."/>
            <person name="Thuy-Boun P.S."/>
        </authorList>
    </citation>
    <scope>NUCLEOTIDE SEQUENCE [LARGE SCALE GENOMIC DNA]</scope>
    <source>
        <strain evidence="8">F_SG_1</strain>
        <tissue evidence="8">Salivary glands</tissue>
    </source>
</reference>
<dbReference type="GO" id="GO:0005615">
    <property type="term" value="C:extracellular space"/>
    <property type="evidence" value="ECO:0007669"/>
    <property type="project" value="TreeGrafter"/>
</dbReference>
<evidence type="ECO:0000256" key="6">
    <source>
        <dbReference type="SAM" id="Phobius"/>
    </source>
</evidence>
<dbReference type="Pfam" id="PF00135">
    <property type="entry name" value="COesterase"/>
    <property type="match status" value="1"/>
</dbReference>
<feature type="compositionally biased region" description="Basic and acidic residues" evidence="5">
    <location>
        <begin position="1"/>
        <end position="11"/>
    </location>
</feature>
<keyword evidence="6" id="KW-0812">Transmembrane</keyword>
<keyword evidence="6" id="KW-1133">Transmembrane helix</keyword>